<keyword evidence="1" id="KW-0812">Transmembrane</keyword>
<dbReference type="EMBL" id="SHKW01000008">
    <property type="protein sequence ID" value="RZU28978.1"/>
    <property type="molecule type" value="Genomic_DNA"/>
</dbReference>
<feature type="transmembrane region" description="Helical" evidence="1">
    <location>
        <begin position="6"/>
        <end position="26"/>
    </location>
</feature>
<protein>
    <submittedName>
        <fullName evidence="2">Uncharacterized protein</fullName>
    </submittedName>
</protein>
<proteinExistence type="predicted"/>
<keyword evidence="1" id="KW-1133">Transmembrane helix</keyword>
<keyword evidence="1" id="KW-0472">Membrane</keyword>
<keyword evidence="3" id="KW-1185">Reference proteome</keyword>
<name>A0A4Q7XY07_9BACT</name>
<organism evidence="2 3">
    <name type="scientific">Edaphobacter modestus</name>
    <dbReference type="NCBI Taxonomy" id="388466"/>
    <lineage>
        <taxon>Bacteria</taxon>
        <taxon>Pseudomonadati</taxon>
        <taxon>Acidobacteriota</taxon>
        <taxon>Terriglobia</taxon>
        <taxon>Terriglobales</taxon>
        <taxon>Acidobacteriaceae</taxon>
        <taxon>Edaphobacter</taxon>
    </lineage>
</organism>
<gene>
    <name evidence="2" type="ORF">BDD14_6564</name>
</gene>
<reference evidence="2 3" key="1">
    <citation type="submission" date="2019-02" db="EMBL/GenBank/DDBJ databases">
        <title>Genomic Encyclopedia of Archaeal and Bacterial Type Strains, Phase II (KMG-II): from individual species to whole genera.</title>
        <authorList>
            <person name="Goeker M."/>
        </authorList>
    </citation>
    <scope>NUCLEOTIDE SEQUENCE [LARGE SCALE GENOMIC DNA]</scope>
    <source>
        <strain evidence="2 3">DSM 18101</strain>
    </source>
</reference>
<accession>A0A4Q7XY07</accession>
<evidence type="ECO:0000313" key="3">
    <source>
        <dbReference type="Proteomes" id="UP000292958"/>
    </source>
</evidence>
<dbReference type="AlphaFoldDB" id="A0A4Q7XY07"/>
<evidence type="ECO:0000313" key="2">
    <source>
        <dbReference type="EMBL" id="RZU28978.1"/>
    </source>
</evidence>
<evidence type="ECO:0000256" key="1">
    <source>
        <dbReference type="SAM" id="Phobius"/>
    </source>
</evidence>
<comment type="caution">
    <text evidence="2">The sequence shown here is derived from an EMBL/GenBank/DDBJ whole genome shotgun (WGS) entry which is preliminary data.</text>
</comment>
<dbReference type="Proteomes" id="UP000292958">
    <property type="component" value="Unassembled WGS sequence"/>
</dbReference>
<sequence>MLIGIYSSWLVLVSLFVAMFASYTALDMAGRITASQTRFAARSWLGGGSFAMGLETLVMSLPEFHALVEHEIGDRRPEPDTINVLRNKIPQHLREAYDAEPAAMLRLLESWIYVNDESVTEIPNTKEFLRGSKTDLVADCAGA</sequence>